<keyword evidence="1" id="KW-0812">Transmembrane</keyword>
<dbReference type="PANTHER" id="PTHR33361">
    <property type="entry name" value="GLR0591 PROTEIN"/>
    <property type="match status" value="1"/>
</dbReference>
<gene>
    <name evidence="2" type="ORF">IAA06_10945</name>
</gene>
<feature type="transmembrane region" description="Helical" evidence="1">
    <location>
        <begin position="16"/>
        <end position="35"/>
    </location>
</feature>
<keyword evidence="1" id="KW-0472">Membrane</keyword>
<evidence type="ECO:0000313" key="2">
    <source>
        <dbReference type="EMBL" id="HJB29293.1"/>
    </source>
</evidence>
<comment type="caution">
    <text evidence="2">The sequence shown here is derived from an EMBL/GenBank/DDBJ whole genome shotgun (WGS) entry which is preliminary data.</text>
</comment>
<reference evidence="2" key="1">
    <citation type="journal article" date="2021" name="PeerJ">
        <title>Extensive microbial diversity within the chicken gut microbiome revealed by metagenomics and culture.</title>
        <authorList>
            <person name="Gilroy R."/>
            <person name="Ravi A."/>
            <person name="Getino M."/>
            <person name="Pursley I."/>
            <person name="Horton D.L."/>
            <person name="Alikhan N.F."/>
            <person name="Baker D."/>
            <person name="Gharbi K."/>
            <person name="Hall N."/>
            <person name="Watson M."/>
            <person name="Adriaenssens E.M."/>
            <person name="Foster-Nyarko E."/>
            <person name="Jarju S."/>
            <person name="Secka A."/>
            <person name="Antonio M."/>
            <person name="Oren A."/>
            <person name="Chaudhuri R.R."/>
            <person name="La Ragione R."/>
            <person name="Hildebrand F."/>
            <person name="Pallen M.J."/>
        </authorList>
    </citation>
    <scope>NUCLEOTIDE SEQUENCE</scope>
    <source>
        <strain evidence="2">ChiSjej1B19-5720</strain>
    </source>
</reference>
<dbReference type="Proteomes" id="UP000823842">
    <property type="component" value="Unassembled WGS sequence"/>
</dbReference>
<dbReference type="Pfam" id="PF05960">
    <property type="entry name" value="DUF885"/>
    <property type="match status" value="1"/>
</dbReference>
<evidence type="ECO:0000313" key="3">
    <source>
        <dbReference type="Proteomes" id="UP000823842"/>
    </source>
</evidence>
<accession>A0A9D2RWF7</accession>
<dbReference type="EMBL" id="DWYZ01000206">
    <property type="protein sequence ID" value="HJB29293.1"/>
    <property type="molecule type" value="Genomic_DNA"/>
</dbReference>
<reference evidence="2" key="2">
    <citation type="submission" date="2021-04" db="EMBL/GenBank/DDBJ databases">
        <authorList>
            <person name="Gilroy R."/>
        </authorList>
    </citation>
    <scope>NUCLEOTIDE SEQUENCE</scope>
    <source>
        <strain evidence="2">ChiSjej1B19-5720</strain>
    </source>
</reference>
<dbReference type="InterPro" id="IPR010281">
    <property type="entry name" value="DUF885"/>
</dbReference>
<name>A0A9D2RWF7_9FIRM</name>
<proteinExistence type="predicted"/>
<sequence length="643" mass="73426">MFSKILSKIPKPKKPLWIALILAFTLILGISIGYLTNHVFSENAKFEAYADKIFQKEVSGNTLTLHYSLAHPEKEGILRPSPTLGTADTDMDEVYSLCEEYEEKLKSFSYSKLSKENQLTLDTMLLYFHTQRSLGDNYLLEEFLSPSLGIQAQLPVLLAEYAFYEEQDIKDYLSLLTAIKPYFESILEFEEEKSGAGYFMSDQTLDRILKQCGSFIQDPQSNYMLEIFSEKISNYGGFSKKEQEALNQKHEELVLNQVIPAYETLMEGLEKLRGTGKDSQGLAHFNGGRQYYLYLLQSQVGSYVPVEKMEQRISQQLMDDSRQISLMLTEQPSLLSKVMGSVDLPSMEPDQILGALQEKMAEDFPSLSQPEYEVRYVHESMEEFLSPAFYLTPPIDTGSPNVIYINQYGNRSNLELFTTLAHEGFPGHLYQTVFFGNQKPEEIRSLLNTNGYVEGWATYIESYAYRYAASFLDDPAAIDVTALAWLNRSVNLSIYSLLDIGIHYHGWNATKTASFLAAFGIQDSSVVNEIFQYIVETPANYLNYYWGYLNFLDLKSVCQQRQGESFDLKEFHEKILKLGPVPFPVLEKYIKGDAIESEKQEALQQAALLFLFRIFLSGITSEKFLQLYKSRGQRLCLACVQIL</sequence>
<dbReference type="PANTHER" id="PTHR33361:SF2">
    <property type="entry name" value="DUF885 DOMAIN-CONTAINING PROTEIN"/>
    <property type="match status" value="1"/>
</dbReference>
<keyword evidence="1" id="KW-1133">Transmembrane helix</keyword>
<dbReference type="AlphaFoldDB" id="A0A9D2RWF7"/>
<organism evidence="2 3">
    <name type="scientific">Candidatus Blautia faecavium</name>
    <dbReference type="NCBI Taxonomy" id="2838487"/>
    <lineage>
        <taxon>Bacteria</taxon>
        <taxon>Bacillati</taxon>
        <taxon>Bacillota</taxon>
        <taxon>Clostridia</taxon>
        <taxon>Lachnospirales</taxon>
        <taxon>Lachnospiraceae</taxon>
        <taxon>Blautia</taxon>
    </lineage>
</organism>
<protein>
    <submittedName>
        <fullName evidence="2">DUF885 domain-containing protein</fullName>
    </submittedName>
</protein>
<evidence type="ECO:0000256" key="1">
    <source>
        <dbReference type="SAM" id="Phobius"/>
    </source>
</evidence>